<evidence type="ECO:0000313" key="2">
    <source>
        <dbReference type="Proteomes" id="UP001140560"/>
    </source>
</evidence>
<comment type="caution">
    <text evidence="1">The sequence shown here is derived from an EMBL/GenBank/DDBJ whole genome shotgun (WGS) entry which is preliminary data.</text>
</comment>
<dbReference type="PANTHER" id="PTHR42085">
    <property type="entry name" value="F-BOX DOMAIN-CONTAINING PROTEIN"/>
    <property type="match status" value="1"/>
</dbReference>
<dbReference type="EMBL" id="JAPEUY010000021">
    <property type="protein sequence ID" value="KAJ4362413.1"/>
    <property type="molecule type" value="Genomic_DNA"/>
</dbReference>
<name>A0A9W9CGL6_9PLEO</name>
<dbReference type="AlphaFoldDB" id="A0A9W9CGL6"/>
<keyword evidence="2" id="KW-1185">Reference proteome</keyword>
<proteinExistence type="predicted"/>
<dbReference type="PANTHER" id="PTHR42085:SF2">
    <property type="entry name" value="F-BOX DOMAIN-CONTAINING PROTEIN"/>
    <property type="match status" value="1"/>
</dbReference>
<dbReference type="InterPro" id="IPR038883">
    <property type="entry name" value="AN11006-like"/>
</dbReference>
<organism evidence="1 2">
    <name type="scientific">Neocucurbitaria cava</name>
    <dbReference type="NCBI Taxonomy" id="798079"/>
    <lineage>
        <taxon>Eukaryota</taxon>
        <taxon>Fungi</taxon>
        <taxon>Dikarya</taxon>
        <taxon>Ascomycota</taxon>
        <taxon>Pezizomycotina</taxon>
        <taxon>Dothideomycetes</taxon>
        <taxon>Pleosporomycetidae</taxon>
        <taxon>Pleosporales</taxon>
        <taxon>Pleosporineae</taxon>
        <taxon>Cucurbitariaceae</taxon>
        <taxon>Neocucurbitaria</taxon>
    </lineage>
</organism>
<dbReference type="Proteomes" id="UP001140560">
    <property type="component" value="Unassembled WGS sequence"/>
</dbReference>
<dbReference type="OrthoDB" id="5272396at2759"/>
<sequence length="263" mass="30522">MEWHQSYKASPQQVGFLDLPRELRDYVYGFAFRVNGAILIYSPNPYAVRPTTKAMLIRHKGEGPVEPQPLGNIIPMALPRACRQLHAECSAVLYGANAFCIWFLSDTVLKLGYRQLVRHMIFTAEVDHRIFGIDLDEVSYWWKRRFWPTLVQNGISKLESFSSLETLTLPIKPPRYGASWKPAFFAVENKTREQRISLAANWMRARSPLEDRRLRECLQIEIEPPSGLSKDEYEGSRFAPDEAEKEWDENEFMDAFELMKTLS</sequence>
<evidence type="ECO:0000313" key="1">
    <source>
        <dbReference type="EMBL" id="KAJ4362413.1"/>
    </source>
</evidence>
<reference evidence="1" key="1">
    <citation type="submission" date="2022-10" db="EMBL/GenBank/DDBJ databases">
        <title>Tapping the CABI collections for fungal endophytes: first genome assemblies for Collariella, Neodidymelliopsis, Ascochyta clinopodiicola, Didymella pomorum, Didymosphaeria variabile, Neocosmospora piperis and Neocucurbitaria cava.</title>
        <authorList>
            <person name="Hill R."/>
        </authorList>
    </citation>
    <scope>NUCLEOTIDE SEQUENCE</scope>
    <source>
        <strain evidence="1">IMI 356814</strain>
    </source>
</reference>
<protein>
    <submittedName>
        <fullName evidence="1">Uncharacterized protein</fullName>
    </submittedName>
</protein>
<accession>A0A9W9CGL6</accession>
<gene>
    <name evidence="1" type="ORF">N0V83_010506</name>
</gene>